<dbReference type="OrthoDB" id="424794at2759"/>
<feature type="region of interest" description="Disordered" evidence="3">
    <location>
        <begin position="436"/>
        <end position="463"/>
    </location>
</feature>
<feature type="domain" description="Pseudouridine synthase RsuA/RluA-like" evidence="4">
    <location>
        <begin position="163"/>
        <end position="310"/>
    </location>
</feature>
<sequence>MIGRLTTQRDRMNHLPVFPFHTNKLHLPLILVPPADQFRHVFRRMLLAAMVPDAVPAPAPAPAPARPGLRKIAPYWYPYTTMAKGRWLNREILEIVSTEFRDRSIEYYRYALESGVTTINGKIAKPGTIVRNGDRLENIVHRHEPPVTSKPVKILHEDKEREFVVIDKPGSIPVHATGRYFYLSLVEILQREFGYPKVYTVNRLDRLTSGLMIIGLSSPCAHTLSQEFVHGEIKKEYIARCSGEFPAEEVVVDQPLLTVDRQMGLNIVHPEGKLAKTVFRRLHYDRSTNTSVLHCRPLTGRSHQIRVHLQYLGHPIANDPVYSETKIWGPNLGKGGIDTTPSDERAPPAAPAHLVGTDTADSTCTNSKASPIPATSTASSSQPLPRETGKDIGMGSPVPLSAEAVGIITHLRNMKDEDEDWSRWRDVVFKAKGRLHPKGMPQQKLPPQSRRKRGGPAWSNTEAETEAEIAAAAAVAALTEEEALALLNPTSESQRRDNPLVRVAPAPDASTESGRAKQAAAQIAVQEENDGALYCSECYLPLHPDPSPERLYIFLHALRYTTSLGVFETEMPEWAAEGWEWERDCTLSYLIALPFGTTRCV</sequence>
<dbReference type="GO" id="GO:0009982">
    <property type="term" value="F:pseudouridine synthase activity"/>
    <property type="evidence" value="ECO:0007669"/>
    <property type="project" value="InterPro"/>
</dbReference>
<evidence type="ECO:0000256" key="2">
    <source>
        <dbReference type="PROSITE-ProRule" id="PRU00182"/>
    </source>
</evidence>
<dbReference type="CDD" id="cd02557">
    <property type="entry name" value="PseudoU_synth_ScRIB2"/>
    <property type="match status" value="1"/>
</dbReference>
<comment type="caution">
    <text evidence="5">The sequence shown here is derived from an EMBL/GenBank/DDBJ whole genome shotgun (WGS) entry which is preliminary data.</text>
</comment>
<evidence type="ECO:0000259" key="4">
    <source>
        <dbReference type="Pfam" id="PF00849"/>
    </source>
</evidence>
<dbReference type="InterPro" id="IPR050188">
    <property type="entry name" value="RluA_PseudoU_synthase"/>
</dbReference>
<accession>A0A9P5N219</accession>
<dbReference type="Pfam" id="PF00849">
    <property type="entry name" value="PseudoU_synth_2"/>
    <property type="match status" value="1"/>
</dbReference>
<evidence type="ECO:0000256" key="1">
    <source>
        <dbReference type="PIRSR" id="PIRSR606225-1"/>
    </source>
</evidence>
<dbReference type="PANTHER" id="PTHR21600">
    <property type="entry name" value="MITOCHONDRIAL RNA PSEUDOURIDINE SYNTHASE"/>
    <property type="match status" value="1"/>
</dbReference>
<keyword evidence="2" id="KW-0694">RNA-binding</keyword>
<dbReference type="SUPFAM" id="SSF55120">
    <property type="entry name" value="Pseudouridine synthase"/>
    <property type="match status" value="1"/>
</dbReference>
<protein>
    <submittedName>
        <fullName evidence="5">Pseudouridine synthase</fullName>
    </submittedName>
</protein>
<dbReference type="NCBIfam" id="TIGR00005">
    <property type="entry name" value="rluA_subfam"/>
    <property type="match status" value="1"/>
</dbReference>
<evidence type="ECO:0000313" key="5">
    <source>
        <dbReference type="EMBL" id="KAF8483943.1"/>
    </source>
</evidence>
<feature type="region of interest" description="Disordered" evidence="3">
    <location>
        <begin position="334"/>
        <end position="397"/>
    </location>
</feature>
<dbReference type="GO" id="GO:0003723">
    <property type="term" value="F:RNA binding"/>
    <property type="evidence" value="ECO:0007669"/>
    <property type="project" value="UniProtKB-KW"/>
</dbReference>
<dbReference type="Gene3D" id="3.30.2350.10">
    <property type="entry name" value="Pseudouridine synthase"/>
    <property type="match status" value="1"/>
</dbReference>
<dbReference type="InterPro" id="IPR006224">
    <property type="entry name" value="PsdUridine_synth_RluA-like_CS"/>
</dbReference>
<evidence type="ECO:0000256" key="3">
    <source>
        <dbReference type="SAM" id="MobiDB-lite"/>
    </source>
</evidence>
<dbReference type="PROSITE" id="PS50889">
    <property type="entry name" value="S4"/>
    <property type="match status" value="1"/>
</dbReference>
<gene>
    <name evidence="5" type="ORF">DFH94DRAFT_725544</name>
</gene>
<name>A0A9P5N219_9AGAM</name>
<dbReference type="PROSITE" id="PS01129">
    <property type="entry name" value="PSI_RLU"/>
    <property type="match status" value="1"/>
</dbReference>
<reference evidence="5" key="1">
    <citation type="submission" date="2019-10" db="EMBL/GenBank/DDBJ databases">
        <authorList>
            <consortium name="DOE Joint Genome Institute"/>
            <person name="Kuo A."/>
            <person name="Miyauchi S."/>
            <person name="Kiss E."/>
            <person name="Drula E."/>
            <person name="Kohler A."/>
            <person name="Sanchez-Garcia M."/>
            <person name="Andreopoulos B."/>
            <person name="Barry K.W."/>
            <person name="Bonito G."/>
            <person name="Buee M."/>
            <person name="Carver A."/>
            <person name="Chen C."/>
            <person name="Cichocki N."/>
            <person name="Clum A."/>
            <person name="Culley D."/>
            <person name="Crous P.W."/>
            <person name="Fauchery L."/>
            <person name="Girlanda M."/>
            <person name="Hayes R."/>
            <person name="Keri Z."/>
            <person name="LaButti K."/>
            <person name="Lipzen A."/>
            <person name="Lombard V."/>
            <person name="Magnuson J."/>
            <person name="Maillard F."/>
            <person name="Morin E."/>
            <person name="Murat C."/>
            <person name="Nolan M."/>
            <person name="Ohm R."/>
            <person name="Pangilinan J."/>
            <person name="Pereira M."/>
            <person name="Perotto S."/>
            <person name="Peter M."/>
            <person name="Riley R."/>
            <person name="Sitrit Y."/>
            <person name="Stielow B."/>
            <person name="Szollosi G."/>
            <person name="Zifcakova L."/>
            <person name="Stursova M."/>
            <person name="Spatafora J.W."/>
            <person name="Tedersoo L."/>
            <person name="Vaario L.-M."/>
            <person name="Yamada A."/>
            <person name="Yan M."/>
            <person name="Wang P."/>
            <person name="Xu J."/>
            <person name="Bruns T."/>
            <person name="Baldrian P."/>
            <person name="Vilgalys R."/>
            <person name="Henrissat B."/>
            <person name="Grigoriev I.V."/>
            <person name="Hibbett D."/>
            <person name="Nagy L.G."/>
            <person name="Martin F.M."/>
        </authorList>
    </citation>
    <scope>NUCLEOTIDE SEQUENCE</scope>
    <source>
        <strain evidence="5">Prilba</strain>
    </source>
</reference>
<feature type="active site" evidence="1">
    <location>
        <position position="205"/>
    </location>
</feature>
<reference evidence="5" key="2">
    <citation type="journal article" date="2020" name="Nat. Commun.">
        <title>Large-scale genome sequencing of mycorrhizal fungi provides insights into the early evolution of symbiotic traits.</title>
        <authorList>
            <person name="Miyauchi S."/>
            <person name="Kiss E."/>
            <person name="Kuo A."/>
            <person name="Drula E."/>
            <person name="Kohler A."/>
            <person name="Sanchez-Garcia M."/>
            <person name="Morin E."/>
            <person name="Andreopoulos B."/>
            <person name="Barry K.W."/>
            <person name="Bonito G."/>
            <person name="Buee M."/>
            <person name="Carver A."/>
            <person name="Chen C."/>
            <person name="Cichocki N."/>
            <person name="Clum A."/>
            <person name="Culley D."/>
            <person name="Crous P.W."/>
            <person name="Fauchery L."/>
            <person name="Girlanda M."/>
            <person name="Hayes R.D."/>
            <person name="Keri Z."/>
            <person name="LaButti K."/>
            <person name="Lipzen A."/>
            <person name="Lombard V."/>
            <person name="Magnuson J."/>
            <person name="Maillard F."/>
            <person name="Murat C."/>
            <person name="Nolan M."/>
            <person name="Ohm R.A."/>
            <person name="Pangilinan J."/>
            <person name="Pereira M.F."/>
            <person name="Perotto S."/>
            <person name="Peter M."/>
            <person name="Pfister S."/>
            <person name="Riley R."/>
            <person name="Sitrit Y."/>
            <person name="Stielow J.B."/>
            <person name="Szollosi G."/>
            <person name="Zifcakova L."/>
            <person name="Stursova M."/>
            <person name="Spatafora J.W."/>
            <person name="Tedersoo L."/>
            <person name="Vaario L.M."/>
            <person name="Yamada A."/>
            <person name="Yan M."/>
            <person name="Wang P."/>
            <person name="Xu J."/>
            <person name="Bruns T."/>
            <person name="Baldrian P."/>
            <person name="Vilgalys R."/>
            <person name="Dunand C."/>
            <person name="Henrissat B."/>
            <person name="Grigoriev I.V."/>
            <person name="Hibbett D."/>
            <person name="Nagy L.G."/>
            <person name="Martin F.M."/>
        </authorList>
    </citation>
    <scope>NUCLEOTIDE SEQUENCE</scope>
    <source>
        <strain evidence="5">Prilba</strain>
    </source>
</reference>
<dbReference type="Proteomes" id="UP000759537">
    <property type="component" value="Unassembled WGS sequence"/>
</dbReference>
<dbReference type="InterPro" id="IPR006225">
    <property type="entry name" value="PsdUridine_synth_RluC/D"/>
</dbReference>
<proteinExistence type="predicted"/>
<feature type="compositionally biased region" description="Low complexity" evidence="3">
    <location>
        <begin position="367"/>
        <end position="381"/>
    </location>
</feature>
<feature type="region of interest" description="Disordered" evidence="3">
    <location>
        <begin position="487"/>
        <end position="513"/>
    </location>
</feature>
<dbReference type="EMBL" id="WHVB01000004">
    <property type="protein sequence ID" value="KAF8483943.1"/>
    <property type="molecule type" value="Genomic_DNA"/>
</dbReference>
<evidence type="ECO:0000313" key="6">
    <source>
        <dbReference type="Proteomes" id="UP000759537"/>
    </source>
</evidence>
<dbReference type="InterPro" id="IPR020103">
    <property type="entry name" value="PsdUridine_synth_cat_dom_sf"/>
</dbReference>
<keyword evidence="6" id="KW-1185">Reference proteome</keyword>
<dbReference type="AlphaFoldDB" id="A0A9P5N219"/>
<dbReference type="PANTHER" id="PTHR21600:SF40">
    <property type="entry name" value="PSEUDOURIDYLATE SYNTHASE RPUSD2"/>
    <property type="match status" value="1"/>
</dbReference>
<organism evidence="5 6">
    <name type="scientific">Russula ochroleuca</name>
    <dbReference type="NCBI Taxonomy" id="152965"/>
    <lineage>
        <taxon>Eukaryota</taxon>
        <taxon>Fungi</taxon>
        <taxon>Dikarya</taxon>
        <taxon>Basidiomycota</taxon>
        <taxon>Agaricomycotina</taxon>
        <taxon>Agaricomycetes</taxon>
        <taxon>Russulales</taxon>
        <taxon>Russulaceae</taxon>
        <taxon>Russula</taxon>
    </lineage>
</organism>
<feature type="non-terminal residue" evidence="5">
    <location>
        <position position="601"/>
    </location>
</feature>
<dbReference type="GO" id="GO:0000455">
    <property type="term" value="P:enzyme-directed rRNA pseudouridine synthesis"/>
    <property type="evidence" value="ECO:0007669"/>
    <property type="project" value="TreeGrafter"/>
</dbReference>
<dbReference type="InterPro" id="IPR006145">
    <property type="entry name" value="PsdUridine_synth_RsuA/RluA"/>
</dbReference>